<dbReference type="GO" id="GO:0006629">
    <property type="term" value="P:lipid metabolic process"/>
    <property type="evidence" value="ECO:0007669"/>
    <property type="project" value="UniProtKB-KW"/>
</dbReference>
<dbReference type="SUPFAM" id="SSF54637">
    <property type="entry name" value="Thioesterase/thiol ester dehydrase-isomerase"/>
    <property type="match status" value="1"/>
</dbReference>
<dbReference type="Proteomes" id="UP001140206">
    <property type="component" value="Chromosome 2"/>
</dbReference>
<evidence type="ECO:0000256" key="9">
    <source>
        <dbReference type="ARBA" id="ARBA00023098"/>
    </source>
</evidence>
<evidence type="ECO:0000259" key="19">
    <source>
        <dbReference type="Pfam" id="PF03061"/>
    </source>
</evidence>
<dbReference type="InterPro" id="IPR006683">
    <property type="entry name" value="Thioestr_dom"/>
</dbReference>
<evidence type="ECO:0000256" key="1">
    <source>
        <dbReference type="ARBA" id="ARBA00004123"/>
    </source>
</evidence>
<feature type="domain" description="Thioesterase" evidence="19">
    <location>
        <begin position="86"/>
        <end position="134"/>
    </location>
</feature>
<comment type="similarity">
    <text evidence="5">Belongs to the thioesterase PaaI family.</text>
</comment>
<comment type="subcellular location">
    <subcellularLocation>
        <location evidence="3">Cytoplasm</location>
        <location evidence="3">Cytoskeleton</location>
        <location evidence="3">Spindle</location>
    </subcellularLocation>
    <subcellularLocation>
        <location evidence="4">Cytoplasm</location>
        <location evidence="4">Cytosol</location>
    </subcellularLocation>
    <subcellularLocation>
        <location evidence="2">Mitochondrion</location>
    </subcellularLocation>
    <subcellularLocation>
        <location evidence="1">Nucleus</location>
    </subcellularLocation>
</comment>
<dbReference type="Pfam" id="PF03061">
    <property type="entry name" value="4HBT"/>
    <property type="match status" value="1"/>
</dbReference>
<comment type="catalytic activity">
    <reaction evidence="13">
        <text>a fatty acyl-CoA + H2O = a fatty acid + CoA + H(+)</text>
        <dbReference type="Rhea" id="RHEA:16781"/>
        <dbReference type="ChEBI" id="CHEBI:15377"/>
        <dbReference type="ChEBI" id="CHEBI:15378"/>
        <dbReference type="ChEBI" id="CHEBI:28868"/>
        <dbReference type="ChEBI" id="CHEBI:57287"/>
        <dbReference type="ChEBI" id="CHEBI:77636"/>
    </reaction>
    <physiologicalReaction direction="left-to-right" evidence="13">
        <dbReference type="Rhea" id="RHEA:16782"/>
    </physiologicalReaction>
</comment>
<keyword evidence="8" id="KW-0007">Acetylation</keyword>
<dbReference type="EMBL" id="JAMFTS010000002">
    <property type="protein sequence ID" value="KAJ4786793.1"/>
    <property type="molecule type" value="Genomic_DNA"/>
</dbReference>
<dbReference type="PANTHER" id="PTHR21660">
    <property type="entry name" value="THIOESTERASE SUPERFAMILY MEMBER-RELATED"/>
    <property type="match status" value="1"/>
</dbReference>
<dbReference type="FunFam" id="3.10.129.10:FF:000021">
    <property type="entry name" value="Acyl-coenzyme A thioesterase 13"/>
    <property type="match status" value="1"/>
</dbReference>
<comment type="subunit">
    <text evidence="15">Homotetramer. Interacts with PCTP.</text>
</comment>
<comment type="function">
    <text evidence="14">Catalyzes the hydrolysis of acyl-CoAs into free fatty acids and coenzyme A (CoASH), regulating their respective intracellular levels. Has acyl-CoA thioesterase activity towards medium (C12) and long-chain (C18) fatty acyl-CoA substrates. Can also hydrolyze 3-hydroxyphenylacetyl-CoA and 3,4-dihydroxyphenylacetyl-CoA (in vitro). May play a role in controlling adaptive thermogenesis.</text>
</comment>
<keyword evidence="10" id="KW-0496">Mitochondrion</keyword>
<evidence type="ECO:0000256" key="17">
    <source>
        <dbReference type="ARBA" id="ARBA00081533"/>
    </source>
</evidence>
<dbReference type="GO" id="GO:0005829">
    <property type="term" value="C:cytosol"/>
    <property type="evidence" value="ECO:0007669"/>
    <property type="project" value="UniProtKB-SubCell"/>
</dbReference>
<dbReference type="GO" id="GO:0047617">
    <property type="term" value="F:fatty acyl-CoA hydrolase activity"/>
    <property type="evidence" value="ECO:0007669"/>
    <property type="project" value="InterPro"/>
</dbReference>
<name>A0AAV8F044_9POAL</name>
<dbReference type="EMBL" id="JAMFTS010007889">
    <property type="protein sequence ID" value="KAJ4730814.1"/>
    <property type="molecule type" value="Genomic_DNA"/>
</dbReference>
<evidence type="ECO:0000256" key="5">
    <source>
        <dbReference type="ARBA" id="ARBA00008324"/>
    </source>
</evidence>
<evidence type="ECO:0000256" key="15">
    <source>
        <dbReference type="ARBA" id="ARBA00064709"/>
    </source>
</evidence>
<accession>A0AAV8F044</accession>
<evidence type="ECO:0000256" key="8">
    <source>
        <dbReference type="ARBA" id="ARBA00022990"/>
    </source>
</evidence>
<evidence type="ECO:0000313" key="20">
    <source>
        <dbReference type="EMBL" id="KAJ4730814.1"/>
    </source>
</evidence>
<dbReference type="CDD" id="cd03443">
    <property type="entry name" value="PaaI_thioesterase"/>
    <property type="match status" value="1"/>
</dbReference>
<gene>
    <name evidence="20" type="ORF">LUZ62_013150</name>
    <name evidence="21" type="ORF">LUZ62_038039</name>
</gene>
<evidence type="ECO:0000256" key="12">
    <source>
        <dbReference type="ARBA" id="ARBA00023242"/>
    </source>
</evidence>
<evidence type="ECO:0000256" key="6">
    <source>
        <dbReference type="ARBA" id="ARBA00022490"/>
    </source>
</evidence>
<dbReference type="AlphaFoldDB" id="A0AAV8F044"/>
<sequence length="171" mass="18932">MFHLICEREREREMERAREALRVGDHLDEAVERLPVRAHRAGEEASFYEGFALRGIRVQRIQRGFLCCSFTVPPRLTDVKGQMASGAIANLVDELGAAALTSQGHHIKVSVDMNIAFLSPAKLGDELEILSRVLGHKGGYSGTHVLLRNKTTGQVIAEGRHSMFGNLKSKI</sequence>
<evidence type="ECO:0000256" key="13">
    <source>
        <dbReference type="ARBA" id="ARBA00052976"/>
    </source>
</evidence>
<evidence type="ECO:0000256" key="10">
    <source>
        <dbReference type="ARBA" id="ARBA00023128"/>
    </source>
</evidence>
<protein>
    <recommendedName>
        <fullName evidence="16">Acyl-coenzyme A thioesterase 13</fullName>
    </recommendedName>
    <alternativeName>
        <fullName evidence="17">Hotdog-fold thioesterase superfamily member 2</fullName>
    </alternativeName>
    <alternativeName>
        <fullName evidence="18">Thioesterase superfamily member 2</fullName>
    </alternativeName>
</protein>
<dbReference type="InterPro" id="IPR029069">
    <property type="entry name" value="HotDog_dom_sf"/>
</dbReference>
<evidence type="ECO:0000256" key="3">
    <source>
        <dbReference type="ARBA" id="ARBA00004186"/>
    </source>
</evidence>
<evidence type="ECO:0000256" key="18">
    <source>
        <dbReference type="ARBA" id="ARBA00083956"/>
    </source>
</evidence>
<evidence type="ECO:0000256" key="2">
    <source>
        <dbReference type="ARBA" id="ARBA00004173"/>
    </source>
</evidence>
<evidence type="ECO:0000313" key="22">
    <source>
        <dbReference type="Proteomes" id="UP001140206"/>
    </source>
</evidence>
<keyword evidence="22" id="KW-1185">Reference proteome</keyword>
<evidence type="ECO:0000313" key="21">
    <source>
        <dbReference type="EMBL" id="KAJ4786793.1"/>
    </source>
</evidence>
<evidence type="ECO:0000256" key="14">
    <source>
        <dbReference type="ARBA" id="ARBA00058205"/>
    </source>
</evidence>
<evidence type="ECO:0000256" key="4">
    <source>
        <dbReference type="ARBA" id="ARBA00004514"/>
    </source>
</evidence>
<dbReference type="PANTHER" id="PTHR21660:SF8">
    <property type="entry name" value="OS02G0521700 PROTEIN"/>
    <property type="match status" value="1"/>
</dbReference>
<keyword evidence="6" id="KW-0963">Cytoplasm</keyword>
<dbReference type="GO" id="GO:0005634">
    <property type="term" value="C:nucleus"/>
    <property type="evidence" value="ECO:0007669"/>
    <property type="project" value="UniProtKB-SubCell"/>
</dbReference>
<dbReference type="GO" id="GO:0005819">
    <property type="term" value="C:spindle"/>
    <property type="evidence" value="ECO:0007669"/>
    <property type="project" value="UniProtKB-SubCell"/>
</dbReference>
<keyword evidence="12" id="KW-0539">Nucleus</keyword>
<comment type="caution">
    <text evidence="21">The sequence shown here is derived from an EMBL/GenBank/DDBJ whole genome shotgun (WGS) entry which is preliminary data.</text>
</comment>
<evidence type="ECO:0000256" key="7">
    <source>
        <dbReference type="ARBA" id="ARBA00022801"/>
    </source>
</evidence>
<organism evidence="21 22">
    <name type="scientific">Rhynchospora pubera</name>
    <dbReference type="NCBI Taxonomy" id="906938"/>
    <lineage>
        <taxon>Eukaryota</taxon>
        <taxon>Viridiplantae</taxon>
        <taxon>Streptophyta</taxon>
        <taxon>Embryophyta</taxon>
        <taxon>Tracheophyta</taxon>
        <taxon>Spermatophyta</taxon>
        <taxon>Magnoliopsida</taxon>
        <taxon>Liliopsida</taxon>
        <taxon>Poales</taxon>
        <taxon>Cyperaceae</taxon>
        <taxon>Cyperoideae</taxon>
        <taxon>Rhynchosporeae</taxon>
        <taxon>Rhynchospora</taxon>
    </lineage>
</organism>
<dbReference type="InterPro" id="IPR039298">
    <property type="entry name" value="ACOT13"/>
</dbReference>
<evidence type="ECO:0000256" key="11">
    <source>
        <dbReference type="ARBA" id="ARBA00023212"/>
    </source>
</evidence>
<keyword evidence="11" id="KW-0206">Cytoskeleton</keyword>
<keyword evidence="7" id="KW-0378">Hydrolase</keyword>
<reference evidence="21" key="1">
    <citation type="submission" date="2022-08" db="EMBL/GenBank/DDBJ databases">
        <authorList>
            <person name="Marques A."/>
        </authorList>
    </citation>
    <scope>NUCLEOTIDE SEQUENCE</scope>
    <source>
        <strain evidence="21">RhyPub2mFocal</strain>
        <tissue evidence="21">Leaves</tissue>
    </source>
</reference>
<dbReference type="Gene3D" id="3.10.129.10">
    <property type="entry name" value="Hotdog Thioesterase"/>
    <property type="match status" value="1"/>
</dbReference>
<dbReference type="GO" id="GO:0005739">
    <property type="term" value="C:mitochondrion"/>
    <property type="evidence" value="ECO:0007669"/>
    <property type="project" value="UniProtKB-SubCell"/>
</dbReference>
<evidence type="ECO:0000256" key="16">
    <source>
        <dbReference type="ARBA" id="ARBA00067273"/>
    </source>
</evidence>
<keyword evidence="9" id="KW-0443">Lipid metabolism</keyword>
<proteinExistence type="inferred from homology"/>